<evidence type="ECO:0000313" key="2">
    <source>
        <dbReference type="Proteomes" id="UP000692954"/>
    </source>
</evidence>
<comment type="caution">
    <text evidence="1">The sequence shown here is derived from an EMBL/GenBank/DDBJ whole genome shotgun (WGS) entry which is preliminary data.</text>
</comment>
<dbReference type="EMBL" id="CAJJDN010000003">
    <property type="protein sequence ID" value="CAD8049034.1"/>
    <property type="molecule type" value="Genomic_DNA"/>
</dbReference>
<gene>
    <name evidence="1" type="ORF">PSON_ATCC_30995.1.T0030535</name>
</gene>
<dbReference type="Proteomes" id="UP000692954">
    <property type="component" value="Unassembled WGS sequence"/>
</dbReference>
<dbReference type="AlphaFoldDB" id="A0A8S1KDT1"/>
<keyword evidence="2" id="KW-1185">Reference proteome</keyword>
<proteinExistence type="predicted"/>
<protein>
    <submittedName>
        <fullName evidence="1">Uncharacterized protein</fullName>
    </submittedName>
</protein>
<evidence type="ECO:0000313" key="1">
    <source>
        <dbReference type="EMBL" id="CAD8049034.1"/>
    </source>
</evidence>
<reference evidence="1" key="1">
    <citation type="submission" date="2021-01" db="EMBL/GenBank/DDBJ databases">
        <authorList>
            <consortium name="Genoscope - CEA"/>
            <person name="William W."/>
        </authorList>
    </citation>
    <scope>NUCLEOTIDE SEQUENCE</scope>
</reference>
<name>A0A8S1KDT1_9CILI</name>
<accession>A0A8S1KDT1</accession>
<sequence length="143" mass="16968">MQKYQLTIKLNYCFQQLLNYHQQYQSLGIQQSQETKAYKACKVCEQDRPYEKFSQFKEIKDRLSSQASIDLITYFNKISQTIIKQTQEQKQKLFELAEQIQETVLNGIFSIFQLQGTEILQNANQFSAQELFYLMIPQTNQNN</sequence>
<organism evidence="1 2">
    <name type="scientific">Paramecium sonneborni</name>
    <dbReference type="NCBI Taxonomy" id="65129"/>
    <lineage>
        <taxon>Eukaryota</taxon>
        <taxon>Sar</taxon>
        <taxon>Alveolata</taxon>
        <taxon>Ciliophora</taxon>
        <taxon>Intramacronucleata</taxon>
        <taxon>Oligohymenophorea</taxon>
        <taxon>Peniculida</taxon>
        <taxon>Parameciidae</taxon>
        <taxon>Paramecium</taxon>
    </lineage>
</organism>